<accession>A0A0F3MPK5</accession>
<organism evidence="3 4">
    <name type="scientific">Rickettsia felis str. Pedreira</name>
    <dbReference type="NCBI Taxonomy" id="1359196"/>
    <lineage>
        <taxon>Bacteria</taxon>
        <taxon>Pseudomonadati</taxon>
        <taxon>Pseudomonadota</taxon>
        <taxon>Alphaproteobacteria</taxon>
        <taxon>Rickettsiales</taxon>
        <taxon>Rickettsiaceae</taxon>
        <taxon>Rickettsieae</taxon>
        <taxon>Rickettsia</taxon>
        <taxon>spotted fever group</taxon>
    </lineage>
</organism>
<comment type="caution">
    <text evidence="3">The sequence shown here is derived from an EMBL/GenBank/DDBJ whole genome shotgun (WGS) entry which is preliminary data.</text>
</comment>
<comment type="subcellular location">
    <subcellularLocation>
        <location evidence="1">Virion</location>
    </subcellularLocation>
</comment>
<dbReference type="InterPro" id="IPR054612">
    <property type="entry name" value="Phage_capsid-like_C"/>
</dbReference>
<dbReference type="AlphaFoldDB" id="A0A0F3MPK5"/>
<dbReference type="SUPFAM" id="SSF56563">
    <property type="entry name" value="Major capsid protein gp5"/>
    <property type="match status" value="1"/>
</dbReference>
<proteinExistence type="predicted"/>
<sequence>MGNKITADGLLDFINSLKEEYLANATLLMNRITLSEVQKLKDNQGRFIWQQSLSDSFKQTIFGIPVVCSSDMPPIDKKGNAIAIGDFKTAYKIVDRSGINIMRDPYTEKPFVKFYAVKRVGGDVVNQEAIKIGVFG</sequence>
<name>A0A0F3MPK5_RICFI</name>
<evidence type="ECO:0000259" key="2">
    <source>
        <dbReference type="Pfam" id="PF05065"/>
    </source>
</evidence>
<dbReference type="InterPro" id="IPR024455">
    <property type="entry name" value="Phage_capsid"/>
</dbReference>
<dbReference type="Proteomes" id="UP000033475">
    <property type="component" value="Unassembled WGS sequence"/>
</dbReference>
<dbReference type="Pfam" id="PF05065">
    <property type="entry name" value="Phage_capsid"/>
    <property type="match status" value="1"/>
</dbReference>
<dbReference type="Gene3D" id="3.30.2320.10">
    <property type="entry name" value="hypothetical protein PF0899 domain"/>
    <property type="match status" value="1"/>
</dbReference>
<evidence type="ECO:0000313" key="3">
    <source>
        <dbReference type="EMBL" id="KJV57665.1"/>
    </source>
</evidence>
<feature type="domain" description="Phage capsid-like C-terminal" evidence="2">
    <location>
        <begin position="3"/>
        <end position="135"/>
    </location>
</feature>
<gene>
    <name evidence="3" type="ORF">RFEPED_0031</name>
</gene>
<dbReference type="PATRIC" id="fig|1359196.3.peg.29"/>
<evidence type="ECO:0000313" key="4">
    <source>
        <dbReference type="Proteomes" id="UP000033475"/>
    </source>
</evidence>
<dbReference type="NCBIfam" id="TIGR01554">
    <property type="entry name" value="major_cap_HK97"/>
    <property type="match status" value="1"/>
</dbReference>
<evidence type="ECO:0000256" key="1">
    <source>
        <dbReference type="ARBA" id="ARBA00004328"/>
    </source>
</evidence>
<protein>
    <submittedName>
        <fullName evidence="3">Phage major capsid protein, HK97 family</fullName>
    </submittedName>
</protein>
<dbReference type="EMBL" id="LANQ01000001">
    <property type="protein sequence ID" value="KJV57665.1"/>
    <property type="molecule type" value="Genomic_DNA"/>
</dbReference>
<reference evidence="3 4" key="1">
    <citation type="submission" date="2015-01" db="EMBL/GenBank/DDBJ databases">
        <title>Genome Sequencing of Rickettsiales.</title>
        <authorList>
            <person name="Daugherty S.C."/>
            <person name="Su Q."/>
            <person name="Abolude K."/>
            <person name="Beier-Sexton M."/>
            <person name="Carlyon J.A."/>
            <person name="Carter R."/>
            <person name="Day N.P."/>
            <person name="Dumler S.J."/>
            <person name="Dyachenko V."/>
            <person name="Godinez A."/>
            <person name="Kurtti T.J."/>
            <person name="Lichay M."/>
            <person name="Mullins K.E."/>
            <person name="Ott S."/>
            <person name="Pappas-Brown V."/>
            <person name="Paris D.H."/>
            <person name="Patel P."/>
            <person name="Richards A.L."/>
            <person name="Sadzewicz L."/>
            <person name="Sears K."/>
            <person name="Seidman D."/>
            <person name="Sengamalay N."/>
            <person name="Stenos J."/>
            <person name="Tallon L.J."/>
            <person name="Vincent G."/>
            <person name="Fraser C.M."/>
            <person name="Munderloh U."/>
            <person name="Dunning-Hotopp J.C."/>
        </authorList>
    </citation>
    <scope>NUCLEOTIDE SEQUENCE [LARGE SCALE GENOMIC DNA]</scope>
    <source>
        <strain evidence="3 4">Pedreira</strain>
    </source>
</reference>